<evidence type="ECO:0000256" key="3">
    <source>
        <dbReference type="ARBA" id="ARBA00023125"/>
    </source>
</evidence>
<dbReference type="HAMAP" id="MF_00031">
    <property type="entry name" value="DNA_HJ_migration_RuvA"/>
    <property type="match status" value="1"/>
</dbReference>
<dbReference type="InterPro" id="IPR012340">
    <property type="entry name" value="NA-bd_OB-fold"/>
</dbReference>
<keyword evidence="8" id="KW-0547">Nucleotide-binding</keyword>
<proteinExistence type="inferred from homology"/>
<feature type="region of interest" description="Domain III" evidence="6">
    <location>
        <begin position="148"/>
        <end position="196"/>
    </location>
</feature>
<feature type="region of interest" description="Domain I" evidence="6">
    <location>
        <begin position="1"/>
        <end position="64"/>
    </location>
</feature>
<name>A0A1F5P0M7_9BACT</name>
<evidence type="ECO:0000256" key="2">
    <source>
        <dbReference type="ARBA" id="ARBA00022763"/>
    </source>
</evidence>
<keyword evidence="8" id="KW-0347">Helicase</keyword>
<accession>A0A1F5P0M7</accession>
<comment type="caution">
    <text evidence="8">The sequence shown here is derived from an EMBL/GenBank/DDBJ whole genome shotgun (WGS) entry which is preliminary data.</text>
</comment>
<dbReference type="InterPro" id="IPR003583">
    <property type="entry name" value="Hlx-hairpin-Hlx_DNA-bd_motif"/>
</dbReference>
<evidence type="ECO:0000313" key="9">
    <source>
        <dbReference type="Proteomes" id="UP000176339"/>
    </source>
</evidence>
<evidence type="ECO:0000313" key="8">
    <source>
        <dbReference type="EMBL" id="OGE83458.1"/>
    </source>
</evidence>
<reference evidence="8 9" key="1">
    <citation type="journal article" date="2016" name="Nat. Commun.">
        <title>Thousands of microbial genomes shed light on interconnected biogeochemical processes in an aquifer system.</title>
        <authorList>
            <person name="Anantharaman K."/>
            <person name="Brown C.T."/>
            <person name="Hug L.A."/>
            <person name="Sharon I."/>
            <person name="Castelle C.J."/>
            <person name="Probst A.J."/>
            <person name="Thomas B.C."/>
            <person name="Singh A."/>
            <person name="Wilkins M.J."/>
            <person name="Karaoz U."/>
            <person name="Brodie E.L."/>
            <person name="Williams K.H."/>
            <person name="Hubbard S.S."/>
            <person name="Banfield J.F."/>
        </authorList>
    </citation>
    <scope>NUCLEOTIDE SEQUENCE [LARGE SCALE GENOMIC DNA]</scope>
</reference>
<dbReference type="InterPro" id="IPR000085">
    <property type="entry name" value="RuvA"/>
</dbReference>
<sequence length="196" mass="21160">MIYSIFGKLESTHEDFAVVSVGGLSFKVNVSAVTARSLPKNGLDVKLLTHLHVREDVLALYGFANESELGLFELLTSVSGIGPKSALSVMSLAPVERLKAAIASGESDLLQKSSGIGRKTSERIILELRDKISPGGHHETIKLMESDNDVYEALTGLGYTGTQAKNALSKIDPKITEVKERLRGALKILKNEKRAS</sequence>
<gene>
    <name evidence="6" type="primary">ruvA</name>
    <name evidence="8" type="ORF">A2846_05205</name>
</gene>
<dbReference type="Gene3D" id="1.10.8.10">
    <property type="entry name" value="DNA helicase RuvA subunit, C-terminal domain"/>
    <property type="match status" value="1"/>
</dbReference>
<dbReference type="SUPFAM" id="SSF50249">
    <property type="entry name" value="Nucleic acid-binding proteins"/>
    <property type="match status" value="1"/>
</dbReference>
<comment type="function">
    <text evidence="6">The RuvA-RuvB-RuvC complex processes Holliday junction (HJ) DNA during genetic recombination and DNA repair, while the RuvA-RuvB complex plays an important role in the rescue of blocked DNA replication forks via replication fork reversal (RFR). RuvA specifically binds to HJ cruciform DNA, conferring on it an open structure. The RuvB hexamer acts as an ATP-dependent pump, pulling dsDNA into and through the RuvAB complex. HJ branch migration allows RuvC to scan DNA until it finds its consensus sequence, where it cleaves and resolves the cruciform DNA.</text>
</comment>
<protein>
    <recommendedName>
        <fullName evidence="6">Holliday junction branch migration complex subunit RuvA</fullName>
    </recommendedName>
</protein>
<dbReference type="Pfam" id="PF07499">
    <property type="entry name" value="RuvA_C"/>
    <property type="match status" value="1"/>
</dbReference>
<dbReference type="SUPFAM" id="SSF47781">
    <property type="entry name" value="RuvA domain 2-like"/>
    <property type="match status" value="1"/>
</dbReference>
<dbReference type="GO" id="GO:0009379">
    <property type="term" value="C:Holliday junction helicase complex"/>
    <property type="evidence" value="ECO:0007669"/>
    <property type="project" value="InterPro"/>
</dbReference>
<dbReference type="GO" id="GO:0005737">
    <property type="term" value="C:cytoplasm"/>
    <property type="evidence" value="ECO:0007669"/>
    <property type="project" value="UniProtKB-SubCell"/>
</dbReference>
<dbReference type="NCBIfam" id="TIGR00084">
    <property type="entry name" value="ruvA"/>
    <property type="match status" value="1"/>
</dbReference>
<dbReference type="SMART" id="SM00278">
    <property type="entry name" value="HhH1"/>
    <property type="match status" value="2"/>
</dbReference>
<keyword evidence="4 6" id="KW-0233">DNA recombination</keyword>
<dbReference type="InterPro" id="IPR010994">
    <property type="entry name" value="RuvA_2-like"/>
</dbReference>
<dbReference type="GO" id="GO:0048476">
    <property type="term" value="C:Holliday junction resolvase complex"/>
    <property type="evidence" value="ECO:0007669"/>
    <property type="project" value="UniProtKB-UniRule"/>
</dbReference>
<keyword evidence="8" id="KW-0378">Hydrolase</keyword>
<dbReference type="GO" id="GO:0005524">
    <property type="term" value="F:ATP binding"/>
    <property type="evidence" value="ECO:0007669"/>
    <property type="project" value="InterPro"/>
</dbReference>
<dbReference type="InterPro" id="IPR036267">
    <property type="entry name" value="RuvA_C_sf"/>
</dbReference>
<comment type="caution">
    <text evidence="6">Lacks conserved residue(s) required for the propagation of feature annotation.</text>
</comment>
<feature type="domain" description="Helix-hairpin-helix DNA-binding motif class 1" evidence="7">
    <location>
        <begin position="73"/>
        <end position="92"/>
    </location>
</feature>
<dbReference type="GO" id="GO:0006281">
    <property type="term" value="P:DNA repair"/>
    <property type="evidence" value="ECO:0007669"/>
    <property type="project" value="UniProtKB-UniRule"/>
</dbReference>
<comment type="domain">
    <text evidence="6">Has three domains with a flexible linker between the domains II and III and assumes an 'L' shape. Domain III is highly mobile and contacts RuvB.</text>
</comment>
<dbReference type="EMBL" id="MFEN01000041">
    <property type="protein sequence ID" value="OGE83458.1"/>
    <property type="molecule type" value="Genomic_DNA"/>
</dbReference>
<dbReference type="SUPFAM" id="SSF46929">
    <property type="entry name" value="DNA helicase RuvA subunit, C-terminal domain"/>
    <property type="match status" value="1"/>
</dbReference>
<evidence type="ECO:0000256" key="4">
    <source>
        <dbReference type="ARBA" id="ARBA00023172"/>
    </source>
</evidence>
<dbReference type="Pfam" id="PF14520">
    <property type="entry name" value="HHH_5"/>
    <property type="match status" value="1"/>
</dbReference>
<feature type="domain" description="Helix-hairpin-helix DNA-binding motif class 1" evidence="7">
    <location>
        <begin position="108"/>
        <end position="127"/>
    </location>
</feature>
<evidence type="ECO:0000259" key="7">
    <source>
        <dbReference type="SMART" id="SM00278"/>
    </source>
</evidence>
<evidence type="ECO:0000256" key="6">
    <source>
        <dbReference type="HAMAP-Rule" id="MF_00031"/>
    </source>
</evidence>
<dbReference type="AlphaFoldDB" id="A0A1F5P0M7"/>
<dbReference type="Proteomes" id="UP000176339">
    <property type="component" value="Unassembled WGS sequence"/>
</dbReference>
<dbReference type="CDD" id="cd14332">
    <property type="entry name" value="UBA_RuvA_C"/>
    <property type="match status" value="1"/>
</dbReference>
<keyword evidence="8" id="KW-0067">ATP-binding</keyword>
<dbReference type="GO" id="GO:0006310">
    <property type="term" value="P:DNA recombination"/>
    <property type="evidence" value="ECO:0007669"/>
    <property type="project" value="UniProtKB-UniRule"/>
</dbReference>
<comment type="subcellular location">
    <subcellularLocation>
        <location evidence="6">Cytoplasm</location>
    </subcellularLocation>
</comment>
<dbReference type="Gene3D" id="1.10.150.20">
    <property type="entry name" value="5' to 3' exonuclease, C-terminal subdomain"/>
    <property type="match status" value="1"/>
</dbReference>
<evidence type="ECO:0000256" key="1">
    <source>
        <dbReference type="ARBA" id="ARBA00022490"/>
    </source>
</evidence>
<dbReference type="Pfam" id="PF01330">
    <property type="entry name" value="RuvA_N"/>
    <property type="match status" value="1"/>
</dbReference>
<keyword evidence="2 6" id="KW-0227">DNA damage</keyword>
<dbReference type="GO" id="GO:0009378">
    <property type="term" value="F:four-way junction helicase activity"/>
    <property type="evidence" value="ECO:0007669"/>
    <property type="project" value="InterPro"/>
</dbReference>
<organism evidence="8 9">
    <name type="scientific">Candidatus Doudnabacteria bacterium RIFCSPHIGHO2_01_FULL_49_9</name>
    <dbReference type="NCBI Taxonomy" id="1817827"/>
    <lineage>
        <taxon>Bacteria</taxon>
        <taxon>Candidatus Doudnaibacteriota</taxon>
    </lineage>
</organism>
<keyword evidence="1 6" id="KW-0963">Cytoplasm</keyword>
<comment type="subunit">
    <text evidence="6">Homotetramer. Forms an RuvA(8)-RuvB(12)-Holliday junction (HJ) complex. HJ DNA is sandwiched between 2 RuvA tetramers; dsDNA enters through RuvA and exits via RuvB. An RuvB hexamer assembles on each DNA strand where it exits the tetramer. Each RuvB hexamer is contacted by two RuvA subunits (via domain III) on 2 adjacent RuvB subunits; this complex drives branch migration. In the full resolvosome a probable DNA-RuvA(4)-RuvB(12)-RuvC(2) complex forms which resolves the HJ.</text>
</comment>
<dbReference type="InterPro" id="IPR011114">
    <property type="entry name" value="RuvA_C"/>
</dbReference>
<dbReference type="InterPro" id="IPR013849">
    <property type="entry name" value="DNA_helicase_Holl-junc_RuvA_I"/>
</dbReference>
<dbReference type="Gene3D" id="2.40.50.140">
    <property type="entry name" value="Nucleic acid-binding proteins"/>
    <property type="match status" value="1"/>
</dbReference>
<comment type="similarity">
    <text evidence="6">Belongs to the RuvA family.</text>
</comment>
<evidence type="ECO:0000256" key="5">
    <source>
        <dbReference type="ARBA" id="ARBA00023204"/>
    </source>
</evidence>
<keyword evidence="3 6" id="KW-0238">DNA-binding</keyword>
<dbReference type="GO" id="GO:0000400">
    <property type="term" value="F:four-way junction DNA binding"/>
    <property type="evidence" value="ECO:0007669"/>
    <property type="project" value="UniProtKB-UniRule"/>
</dbReference>
<keyword evidence="5 6" id="KW-0234">DNA repair</keyword>